<name>A0A397VW12_9GLOM</name>
<proteinExistence type="predicted"/>
<reference evidence="1 2" key="1">
    <citation type="submission" date="2018-06" db="EMBL/GenBank/DDBJ databases">
        <title>Comparative genomics reveals the genomic features of Rhizophagus irregularis, R. cerebriforme, R. diaphanum and Gigaspora rosea, and their symbiotic lifestyle signature.</title>
        <authorList>
            <person name="Morin E."/>
            <person name="San Clemente H."/>
            <person name="Chen E.C.H."/>
            <person name="De La Providencia I."/>
            <person name="Hainaut M."/>
            <person name="Kuo A."/>
            <person name="Kohler A."/>
            <person name="Murat C."/>
            <person name="Tang N."/>
            <person name="Roy S."/>
            <person name="Loubradou J."/>
            <person name="Henrissat B."/>
            <person name="Grigoriev I.V."/>
            <person name="Corradi N."/>
            <person name="Roux C."/>
            <person name="Martin F.M."/>
        </authorList>
    </citation>
    <scope>NUCLEOTIDE SEQUENCE [LARGE SCALE GENOMIC DNA]</scope>
    <source>
        <strain evidence="1 2">DAOM 194757</strain>
    </source>
</reference>
<dbReference type="AlphaFoldDB" id="A0A397VW12"/>
<gene>
    <name evidence="1" type="ORF">C2G38_2165755</name>
</gene>
<sequence>MYIELDEKCINSDPQKRHAYHDNEIKKQLLVAGKLKKYKLLDLDLKNKRL</sequence>
<comment type="caution">
    <text evidence="1">The sequence shown here is derived from an EMBL/GenBank/DDBJ whole genome shotgun (WGS) entry which is preliminary data.</text>
</comment>
<dbReference type="EMBL" id="QKWP01000172">
    <property type="protein sequence ID" value="RIB25507.1"/>
    <property type="molecule type" value="Genomic_DNA"/>
</dbReference>
<evidence type="ECO:0000313" key="2">
    <source>
        <dbReference type="Proteomes" id="UP000266673"/>
    </source>
</evidence>
<protein>
    <submittedName>
        <fullName evidence="1">Uncharacterized protein</fullName>
    </submittedName>
</protein>
<keyword evidence="2" id="KW-1185">Reference proteome</keyword>
<accession>A0A397VW12</accession>
<dbReference type="Proteomes" id="UP000266673">
    <property type="component" value="Unassembled WGS sequence"/>
</dbReference>
<evidence type="ECO:0000313" key="1">
    <source>
        <dbReference type="EMBL" id="RIB25507.1"/>
    </source>
</evidence>
<organism evidence="1 2">
    <name type="scientific">Gigaspora rosea</name>
    <dbReference type="NCBI Taxonomy" id="44941"/>
    <lineage>
        <taxon>Eukaryota</taxon>
        <taxon>Fungi</taxon>
        <taxon>Fungi incertae sedis</taxon>
        <taxon>Mucoromycota</taxon>
        <taxon>Glomeromycotina</taxon>
        <taxon>Glomeromycetes</taxon>
        <taxon>Diversisporales</taxon>
        <taxon>Gigasporaceae</taxon>
        <taxon>Gigaspora</taxon>
    </lineage>
</organism>